<feature type="compositionally biased region" description="Basic and acidic residues" evidence="8">
    <location>
        <begin position="543"/>
        <end position="559"/>
    </location>
</feature>
<feature type="domain" description="QLQ" evidence="12">
    <location>
        <begin position="485"/>
        <end position="521"/>
    </location>
</feature>
<feature type="region of interest" description="Disordered" evidence="8">
    <location>
        <begin position="521"/>
        <end position="682"/>
    </location>
</feature>
<dbReference type="CDD" id="cd04369">
    <property type="entry name" value="Bromodomain"/>
    <property type="match status" value="1"/>
</dbReference>
<feature type="region of interest" description="Disordered" evidence="8">
    <location>
        <begin position="193"/>
        <end position="238"/>
    </location>
</feature>
<evidence type="ECO:0000256" key="4">
    <source>
        <dbReference type="ARBA" id="ARBA00023117"/>
    </source>
</evidence>
<feature type="compositionally biased region" description="Basic and acidic residues" evidence="8">
    <location>
        <begin position="2110"/>
        <end position="2126"/>
    </location>
</feature>
<feature type="compositionally biased region" description="Low complexity" evidence="8">
    <location>
        <begin position="1726"/>
        <end position="1750"/>
    </location>
</feature>
<dbReference type="InterPro" id="IPR036427">
    <property type="entry name" value="Bromodomain-like_sf"/>
</dbReference>
<dbReference type="SMART" id="SM00297">
    <property type="entry name" value="BROMO"/>
    <property type="match status" value="1"/>
</dbReference>
<dbReference type="InterPro" id="IPR014001">
    <property type="entry name" value="Helicase_ATP-bd"/>
</dbReference>
<feature type="region of interest" description="Disordered" evidence="8">
    <location>
        <begin position="2063"/>
        <end position="2239"/>
    </location>
</feature>
<feature type="domain" description="Helicase ATP-binding" evidence="10">
    <location>
        <begin position="1022"/>
        <end position="1187"/>
    </location>
</feature>
<dbReference type="SMART" id="SM00951">
    <property type="entry name" value="QLQ"/>
    <property type="match status" value="1"/>
</dbReference>
<evidence type="ECO:0000256" key="2">
    <source>
        <dbReference type="ARBA" id="ARBA00022801"/>
    </source>
</evidence>
<dbReference type="CDD" id="cd18793">
    <property type="entry name" value="SF2_C_SNF"/>
    <property type="match status" value="1"/>
</dbReference>
<keyword evidence="13" id="KW-0347">Helicase</keyword>
<feature type="compositionally biased region" description="Polar residues" evidence="8">
    <location>
        <begin position="415"/>
        <end position="426"/>
    </location>
</feature>
<feature type="compositionally biased region" description="Acidic residues" evidence="8">
    <location>
        <begin position="1674"/>
        <end position="1683"/>
    </location>
</feature>
<keyword evidence="3" id="KW-0805">Transcription regulation</keyword>
<feature type="domain" description="Bromo" evidence="9">
    <location>
        <begin position="1986"/>
        <end position="2030"/>
    </location>
</feature>
<keyword evidence="13" id="KW-0547">Nucleotide-binding</keyword>
<dbReference type="Gene3D" id="3.40.50.300">
    <property type="entry name" value="P-loop containing nucleotide triphosphate hydrolases"/>
    <property type="match status" value="1"/>
</dbReference>
<feature type="compositionally biased region" description="Polar residues" evidence="8">
    <location>
        <begin position="1925"/>
        <end position="1935"/>
    </location>
</feature>
<dbReference type="InterPro" id="IPR001487">
    <property type="entry name" value="Bromodomain"/>
</dbReference>
<dbReference type="FunFam" id="3.40.50.300:FF:000762">
    <property type="entry name" value="ATP-dependent helicase BRM"/>
    <property type="match status" value="1"/>
</dbReference>
<feature type="compositionally biased region" description="Polar residues" evidence="8">
    <location>
        <begin position="465"/>
        <end position="477"/>
    </location>
</feature>
<dbReference type="SMART" id="SM00490">
    <property type="entry name" value="HELICc"/>
    <property type="match status" value="1"/>
</dbReference>
<keyword evidence="2" id="KW-0378">Hydrolase</keyword>
<feature type="compositionally biased region" description="Basic residues" evidence="8">
    <location>
        <begin position="1809"/>
        <end position="1821"/>
    </location>
</feature>
<feature type="compositionally biased region" description="Polar residues" evidence="8">
    <location>
        <begin position="526"/>
        <end position="542"/>
    </location>
</feature>
<dbReference type="PROSITE" id="PS51666">
    <property type="entry name" value="QLQ"/>
    <property type="match status" value="1"/>
</dbReference>
<proteinExistence type="predicted"/>
<dbReference type="InterPro" id="IPR000330">
    <property type="entry name" value="SNF2_N"/>
</dbReference>
<dbReference type="Gene3D" id="3.40.50.10810">
    <property type="entry name" value="Tandem AAA-ATPase domain"/>
    <property type="match status" value="1"/>
</dbReference>
<feature type="compositionally biased region" description="Low complexity" evidence="8">
    <location>
        <begin position="2199"/>
        <end position="2217"/>
    </location>
</feature>
<dbReference type="Gene3D" id="1.20.920.10">
    <property type="entry name" value="Bromodomain-like"/>
    <property type="match status" value="1"/>
</dbReference>
<dbReference type="Gramene" id="OIT29153">
    <property type="protein sequence ID" value="OIT29153"/>
    <property type="gene ID" value="A4A49_17779"/>
</dbReference>
<evidence type="ECO:0000313" key="14">
    <source>
        <dbReference type="Proteomes" id="UP000187609"/>
    </source>
</evidence>
<dbReference type="GeneID" id="109211722"/>
<dbReference type="GO" id="GO:0016787">
    <property type="term" value="F:hydrolase activity"/>
    <property type="evidence" value="ECO:0007669"/>
    <property type="project" value="UniProtKB-KW"/>
</dbReference>
<keyword evidence="3" id="KW-0804">Transcription</keyword>
<feature type="compositionally biased region" description="Polar residues" evidence="8">
    <location>
        <begin position="2067"/>
        <end position="2077"/>
    </location>
</feature>
<dbReference type="SUPFAM" id="SSF47370">
    <property type="entry name" value="Bromodomain"/>
    <property type="match status" value="1"/>
</dbReference>
<evidence type="ECO:0000256" key="7">
    <source>
        <dbReference type="SAM" id="Coils"/>
    </source>
</evidence>
<dbReference type="PANTHER" id="PTHR10799">
    <property type="entry name" value="SNF2/RAD54 HELICASE FAMILY"/>
    <property type="match status" value="1"/>
</dbReference>
<dbReference type="FunFam" id="1.20.920.10:FF:000038">
    <property type="entry name" value="Brahma1"/>
    <property type="match status" value="1"/>
</dbReference>
<keyword evidence="13" id="KW-0067">ATP-binding</keyword>
<evidence type="ECO:0000256" key="5">
    <source>
        <dbReference type="ARBA" id="ARBA00023242"/>
    </source>
</evidence>
<evidence type="ECO:0000256" key="8">
    <source>
        <dbReference type="SAM" id="MobiDB-lite"/>
    </source>
</evidence>
<gene>
    <name evidence="13" type="primary">BRM_1</name>
    <name evidence="13" type="ORF">A4A49_17779</name>
</gene>
<dbReference type="Gene3D" id="1.20.5.170">
    <property type="match status" value="1"/>
</dbReference>
<feature type="compositionally biased region" description="Basic and acidic residues" evidence="8">
    <location>
        <begin position="206"/>
        <end position="217"/>
    </location>
</feature>
<dbReference type="PROSITE" id="PS51192">
    <property type="entry name" value="HELICASE_ATP_BIND_1"/>
    <property type="match status" value="1"/>
</dbReference>
<dbReference type="SMR" id="A0A314KII6"/>
<feature type="region of interest" description="Disordered" evidence="8">
    <location>
        <begin position="312"/>
        <end position="373"/>
    </location>
</feature>
<dbReference type="InterPro" id="IPR014978">
    <property type="entry name" value="Gln-Leu-Gln_QLQ"/>
</dbReference>
<feature type="compositionally biased region" description="Low complexity" evidence="8">
    <location>
        <begin position="16"/>
        <end position="66"/>
    </location>
</feature>
<feature type="region of interest" description="Disordered" evidence="8">
    <location>
        <begin position="389"/>
        <end position="477"/>
    </location>
</feature>
<dbReference type="GO" id="GO:0006355">
    <property type="term" value="P:regulation of DNA-templated transcription"/>
    <property type="evidence" value="ECO:0007669"/>
    <property type="project" value="InterPro"/>
</dbReference>
<feature type="compositionally biased region" description="Basic and acidic residues" evidence="8">
    <location>
        <begin position="1661"/>
        <end position="1673"/>
    </location>
</feature>
<comment type="subcellular location">
    <subcellularLocation>
        <location evidence="1">Nucleus</location>
    </subcellularLocation>
</comment>
<feature type="compositionally biased region" description="Polar residues" evidence="8">
    <location>
        <begin position="319"/>
        <end position="346"/>
    </location>
</feature>
<feature type="region of interest" description="Disordered" evidence="8">
    <location>
        <begin position="1"/>
        <end position="66"/>
    </location>
</feature>
<dbReference type="SUPFAM" id="SSF52540">
    <property type="entry name" value="P-loop containing nucleoside triphosphate hydrolases"/>
    <property type="match status" value="2"/>
</dbReference>
<feature type="compositionally biased region" description="Polar residues" evidence="8">
    <location>
        <begin position="1618"/>
        <end position="1627"/>
    </location>
</feature>
<feature type="compositionally biased region" description="Polar residues" evidence="8">
    <location>
        <begin position="390"/>
        <end position="399"/>
    </location>
</feature>
<dbReference type="KEGG" id="nau:109211722"/>
<feature type="compositionally biased region" description="Basic and acidic residues" evidence="8">
    <location>
        <begin position="1822"/>
        <end position="1832"/>
    </location>
</feature>
<dbReference type="InterPro" id="IPR027417">
    <property type="entry name" value="P-loop_NTPase"/>
</dbReference>
<feature type="region of interest" description="Disordered" evidence="8">
    <location>
        <begin position="1617"/>
        <end position="1848"/>
    </location>
</feature>
<feature type="compositionally biased region" description="Gly residues" evidence="8">
    <location>
        <begin position="1"/>
        <end position="15"/>
    </location>
</feature>
<keyword evidence="14" id="KW-1185">Reference proteome</keyword>
<dbReference type="OrthoDB" id="6017at2759"/>
<evidence type="ECO:0000256" key="1">
    <source>
        <dbReference type="ARBA" id="ARBA00004123"/>
    </source>
</evidence>
<dbReference type="PROSITE" id="PS50014">
    <property type="entry name" value="BROMODOMAIN_2"/>
    <property type="match status" value="1"/>
</dbReference>
<dbReference type="Pfam" id="PF00271">
    <property type="entry name" value="Helicase_C"/>
    <property type="match status" value="1"/>
</dbReference>
<reference evidence="13" key="1">
    <citation type="submission" date="2016-11" db="EMBL/GenBank/DDBJ databases">
        <title>The genome of Nicotiana attenuata.</title>
        <authorList>
            <person name="Xu S."/>
            <person name="Brockmoeller T."/>
            <person name="Gaquerel E."/>
            <person name="Navarro A."/>
            <person name="Kuhl H."/>
            <person name="Gase K."/>
            <person name="Ling Z."/>
            <person name="Zhou W."/>
            <person name="Kreitzer C."/>
            <person name="Stanke M."/>
            <person name="Tang H."/>
            <person name="Lyons E."/>
            <person name="Pandey P."/>
            <person name="Pandey S.P."/>
            <person name="Timmermann B."/>
            <person name="Baldwin I.T."/>
        </authorList>
    </citation>
    <scope>NUCLEOTIDE SEQUENCE [LARGE SCALE GENOMIC DNA]</scope>
    <source>
        <strain evidence="13">UT</strain>
    </source>
</reference>
<dbReference type="FunFam" id="1.20.5.170:FF:000100">
    <property type="entry name" value="ATP-dependent helicase BRM"/>
    <property type="match status" value="1"/>
</dbReference>
<dbReference type="STRING" id="49451.A0A314KII6"/>
<feature type="compositionally biased region" description="Polar residues" evidence="8">
    <location>
        <begin position="647"/>
        <end position="672"/>
    </location>
</feature>
<evidence type="ECO:0000259" key="12">
    <source>
        <dbReference type="PROSITE" id="PS51666"/>
    </source>
</evidence>
<dbReference type="Pfam" id="PF00176">
    <property type="entry name" value="SNF2-rel_dom"/>
    <property type="match status" value="1"/>
</dbReference>
<dbReference type="GO" id="GO:0048731">
    <property type="term" value="P:system development"/>
    <property type="evidence" value="ECO:0007669"/>
    <property type="project" value="UniProtKB-ARBA"/>
</dbReference>
<feature type="region of interest" description="Disordered" evidence="8">
    <location>
        <begin position="1861"/>
        <end position="1935"/>
    </location>
</feature>
<dbReference type="InterPro" id="IPR001650">
    <property type="entry name" value="Helicase_C-like"/>
</dbReference>
<protein>
    <submittedName>
        <fullName evidence="13">Atp-dependent helicase brm</fullName>
    </submittedName>
</protein>
<comment type="caution">
    <text evidence="13">The sequence shown here is derived from an EMBL/GenBank/DDBJ whole genome shotgun (WGS) entry which is preliminary data.</text>
</comment>
<dbReference type="GO" id="GO:0005634">
    <property type="term" value="C:nucleus"/>
    <property type="evidence" value="ECO:0007669"/>
    <property type="project" value="UniProtKB-SubCell"/>
</dbReference>
<feature type="compositionally biased region" description="Low complexity" evidence="8">
    <location>
        <begin position="193"/>
        <end position="205"/>
    </location>
</feature>
<accession>A0A314KII6</accession>
<dbReference type="PROSITE" id="PS51194">
    <property type="entry name" value="HELICASE_CTER"/>
    <property type="match status" value="1"/>
</dbReference>
<dbReference type="InterPro" id="IPR049730">
    <property type="entry name" value="SNF2/RAD54-like_C"/>
</dbReference>
<sequence>MQSGGGAQQGGGVAGHGRSTAASASASPSSSSSASHMGLDQQQQQQQQQQLHQHQQQQQRQSLQQQFLRRPEGNEAILAFQTGNAHGMLGGGNFVGPSGSMQLPQQSRRYIDLGQQHGSPTIREDGQNRSQGFEQQMLNPVQQAYLQYAYQAAQQKSALGMQHQQQMKMGMFGPPAKDQDPRIANMKELVAMQASNQAQASSSKISSEHFSRGEKQSDQGQQLMADQRSDPKLPSQPTLLGQAVATKPMQAPPSQQSMANMTSNSLAMAAQMQAMQALALERNVDLSLPANANIMAQLIPLMQSRMMMAQQKVPDGNVPVQSSSGHTPKQQVSSPQIANENSPHAHSSSDVSGSSSAKTRQTVTTGPLGVTHNIASINNSNNIVQQQFSAQGRENNLPSRQPIMASSGLPPMQYPQLSINPNQGVDNTLPPKPTSTAQETLQTQYGRQLSRPSPHSAACSPDGNLGNSLESQGGNVRQVQKQHLGFSKQQLHVLKAQILAFRRLKKGDGTLPRELLQAIIPPPLDVQTQQTFPPSGTANQEKSSGKSSEDNSRRPEPSEKGPQLVVPSSDGPNGSKEEVIGDESTAASTIVVPHSATETKETASVVLPGKEEKPIMGHASKSDQDAEHAIQNTPSRGDIAPDRGKSVASQATGSDATQAKKPMQSSVTQQKDTGPARKYHGPLFDFPVFTRKHDAFGPSMMMNNNNNLTLAYEIKDLLVEEGSEILKRKREESIKKIGDILAVNLERKRIRPDLVLRLQIEEKKLRLADIQARLRDEIEQQQQEIMAMPDRPYRKFVRLCERQRQDLARQVQASQRAIREKQLKSIFQWRKKLLEAHWAIRDARTARNRGVAKYHERMLREFSKKKDDNRNERMEALKNNDVERYREMLLEQQTNIPGDASERYAVLSSFLSQTEEYLHKLGSKITATKNQQEVEESANAAAAAARAQGLSEEEVRAAAACAREEVMIRNRFSEMNAPRDGSSVNKYYHLAHAVNERVIRQPSMLRAGTLRDYQLVGLQWMLSLYNNKLNGILADEMGLGKTVQVMALIAYLMEFKQNYGPHLIIVPNAVLVNWKSEFLNWLPSASCIFYVGGKDQRSKLFSQEVCAMKFNVLVTTYEFIMYDRSKLSKVDWKYIIIDEAQRMKDRESVLARDLDRYRCQRRLLLTGTPLQNDLKELWSLLNLLLPEVFDNRKAFHDWFSKPFQKEGPTHNAEDDWLETEKKVIIIHRLHQILEPFMLRRRVEDVEGSLPPKVSVVLRCRMSAFQSAVYDWIKSTGSLRVDPEDEERRAEKNPNYQPKTYKVLNNRCMELRKACNHPLLNYPYLNVTKDFLVKSCGKLWILDRILIKLQRTGHRVLLFSTMTKLLDILEEYLQWRRLVYRRIDGTTSLEDRESAIVDFNSPDTDCFIFLLSIRAAGRGLNLQTADTVIIYDPDPNPKNEEQAVARAHRIGQKREVKVIYMEAVVDKIASHQKEDEFRVGGIVDSDDDLAGKDRYMGSIESLIRNNIQQYKIDMADEVINAGRFDQRTTHEERRLTLETLLHDEERYQETLHDVPSLQEVNRMIARSEEEVEQFDQMDEEFDWEEEMTRYDQVPKWLRATSKEVNGAIANLAKKPSKNVLFSSGTGMDSSGAPESEKKRGRPKSKKVPIYTELDDDFSEASSEERNGYSAHEEGEIGEFEDDEFSGAVGVTPVNKDQSEEDGPSYADRYEYHQGPQGAKTLVPDQVGSSGSSSDSQKPIQIVSSSVSSQQKFGSLSALDARPGSRAKRMADELEEGEIAVSGDSHVDLQQSGSWIQDRDEGEEEQVLQPKIKRKRSLRVRPRHAAERPEETLIEKPAVQRGDSSQMALQGDRRYDLQVRNDRGHKAPAEPSALKHGQGDASLKSKRSIPTRKSSNSVKMHGSGKPGKVSCLSPDDSFEPARESWDNKPSGTYSGGTKMSEVIQRKCKTVTIKLQKKIEKGGHQIIPLLHGLWNRIESSGCIGGADDSPFGLQTIDMRVDESEYSGVLEFVSDVQLMLKRAVQYFGFSHEVRSEARKVHDLFFDILKIEFPETDFREARNSISFAGPAASTTPGASSRQMPVGQNKRHKLINEMEPDPSPLQKPKTRGALHAGEDAKAKNHMAQRETRFGGSSGRELSQQDDSRPFTHPGELVICKKKRKDREKLGMKPGSSSAGPVSPPSVPRSIRSPGSLPTVKEGGRLNQQTPPQNQLNGSGSSSSVGWANPVKRLRSDSARRRQSHL</sequence>
<evidence type="ECO:0000256" key="3">
    <source>
        <dbReference type="ARBA" id="ARBA00023015"/>
    </source>
</evidence>
<evidence type="ECO:0000259" key="10">
    <source>
        <dbReference type="PROSITE" id="PS51192"/>
    </source>
</evidence>
<dbReference type="SMART" id="SM00487">
    <property type="entry name" value="DEXDc"/>
    <property type="match status" value="1"/>
</dbReference>
<keyword evidence="5" id="KW-0539">Nucleus</keyword>
<dbReference type="InterPro" id="IPR038718">
    <property type="entry name" value="SNF2-like_sf"/>
</dbReference>
<dbReference type="GO" id="GO:0005524">
    <property type="term" value="F:ATP binding"/>
    <property type="evidence" value="ECO:0007669"/>
    <property type="project" value="InterPro"/>
</dbReference>
<name>A0A314KII6_NICAT</name>
<keyword evidence="7" id="KW-0175">Coiled coil</keyword>
<dbReference type="GO" id="GO:0004386">
    <property type="term" value="F:helicase activity"/>
    <property type="evidence" value="ECO:0007669"/>
    <property type="project" value="UniProtKB-KW"/>
</dbReference>
<keyword evidence="4 6" id="KW-0103">Bromodomain</keyword>
<dbReference type="EMBL" id="MJEQ01001853">
    <property type="protein sequence ID" value="OIT29153.1"/>
    <property type="molecule type" value="Genomic_DNA"/>
</dbReference>
<dbReference type="Pfam" id="PF08880">
    <property type="entry name" value="QLQ"/>
    <property type="match status" value="1"/>
</dbReference>
<evidence type="ECO:0000259" key="9">
    <source>
        <dbReference type="PROSITE" id="PS50014"/>
    </source>
</evidence>
<evidence type="ECO:0000256" key="6">
    <source>
        <dbReference type="PROSITE-ProRule" id="PRU00035"/>
    </source>
</evidence>
<feature type="domain" description="Helicase C-terminal" evidence="11">
    <location>
        <begin position="1340"/>
        <end position="1517"/>
    </location>
</feature>
<dbReference type="FunFam" id="3.40.50.10810:FF:000017">
    <property type="entry name" value="ATP-dependent helicase BRM"/>
    <property type="match status" value="1"/>
</dbReference>
<evidence type="ECO:0000313" key="13">
    <source>
        <dbReference type="EMBL" id="OIT29153.1"/>
    </source>
</evidence>
<feature type="compositionally biased region" description="Basic and acidic residues" evidence="8">
    <location>
        <begin position="609"/>
        <end position="628"/>
    </location>
</feature>
<feature type="coiled-coil region" evidence="7">
    <location>
        <begin position="760"/>
        <end position="824"/>
    </location>
</feature>
<feature type="compositionally biased region" description="Polar residues" evidence="8">
    <location>
        <begin position="434"/>
        <end position="453"/>
    </location>
</feature>
<organism evidence="13 14">
    <name type="scientific">Nicotiana attenuata</name>
    <name type="common">Coyote tobacco</name>
    <dbReference type="NCBI Taxonomy" id="49451"/>
    <lineage>
        <taxon>Eukaryota</taxon>
        <taxon>Viridiplantae</taxon>
        <taxon>Streptophyta</taxon>
        <taxon>Embryophyta</taxon>
        <taxon>Tracheophyta</taxon>
        <taxon>Spermatophyta</taxon>
        <taxon>Magnoliopsida</taxon>
        <taxon>eudicotyledons</taxon>
        <taxon>Gunneridae</taxon>
        <taxon>Pentapetalae</taxon>
        <taxon>asterids</taxon>
        <taxon>lamiids</taxon>
        <taxon>Solanales</taxon>
        <taxon>Solanaceae</taxon>
        <taxon>Nicotianoideae</taxon>
        <taxon>Nicotianeae</taxon>
        <taxon>Nicotiana</taxon>
    </lineage>
</organism>
<evidence type="ECO:0000259" key="11">
    <source>
        <dbReference type="PROSITE" id="PS51194"/>
    </source>
</evidence>
<dbReference type="Proteomes" id="UP000187609">
    <property type="component" value="Unassembled WGS sequence"/>
</dbReference>